<sequence>MWTLTDDTATQAPGIQHVYGDLAAPEVSIEPATPTDHDAVLVRARLRR</sequence>
<comment type="caution">
    <text evidence="1">The sequence shown here is derived from an EMBL/GenBank/DDBJ whole genome shotgun (WGS) entry which is preliminary data.</text>
</comment>
<dbReference type="RefSeq" id="WP_387906598.1">
    <property type="nucleotide sequence ID" value="NZ_JBIBEG010000008.1"/>
</dbReference>
<dbReference type="Proteomes" id="UP001602322">
    <property type="component" value="Unassembled WGS sequence"/>
</dbReference>
<reference evidence="1 2" key="1">
    <citation type="submission" date="2024-10" db="EMBL/GenBank/DDBJ databases">
        <title>The Natural Products Discovery Center: Release of the First 8490 Sequenced Strains for Exploring Actinobacteria Biosynthetic Diversity.</title>
        <authorList>
            <person name="Kalkreuter E."/>
            <person name="Kautsar S.A."/>
            <person name="Yang D."/>
            <person name="Bader C.D."/>
            <person name="Teijaro C.N."/>
            <person name="Fluegel L."/>
            <person name="Davis C.M."/>
            <person name="Simpson J.R."/>
            <person name="Lauterbach L."/>
            <person name="Steele A.D."/>
            <person name="Gui C."/>
            <person name="Meng S."/>
            <person name="Li G."/>
            <person name="Viehrig K."/>
            <person name="Ye F."/>
            <person name="Su P."/>
            <person name="Kiefer A.F."/>
            <person name="Nichols A."/>
            <person name="Cepeda A.J."/>
            <person name="Yan W."/>
            <person name="Fan B."/>
            <person name="Jiang Y."/>
            <person name="Adhikari A."/>
            <person name="Zheng C.-J."/>
            <person name="Schuster L."/>
            <person name="Cowan T.M."/>
            <person name="Smanski M.J."/>
            <person name="Chevrette M.G."/>
            <person name="De Carvalho L.P.S."/>
            <person name="Shen B."/>
        </authorList>
    </citation>
    <scope>NUCLEOTIDE SEQUENCE [LARGE SCALE GENOMIC DNA]</scope>
    <source>
        <strain evidence="1 2">NPDC012540</strain>
    </source>
</reference>
<keyword evidence="2" id="KW-1185">Reference proteome</keyword>
<organism evidence="1 2">
    <name type="scientific">Streptomyces argenteolus</name>
    <dbReference type="NCBI Taxonomy" id="67274"/>
    <lineage>
        <taxon>Bacteria</taxon>
        <taxon>Bacillati</taxon>
        <taxon>Actinomycetota</taxon>
        <taxon>Actinomycetes</taxon>
        <taxon>Kitasatosporales</taxon>
        <taxon>Streptomycetaceae</taxon>
        <taxon>Streptomyces</taxon>
    </lineage>
</organism>
<protein>
    <submittedName>
        <fullName evidence="1">Uncharacterized protein</fullName>
    </submittedName>
</protein>
<evidence type="ECO:0000313" key="2">
    <source>
        <dbReference type="Proteomes" id="UP001602322"/>
    </source>
</evidence>
<evidence type="ECO:0000313" key="1">
    <source>
        <dbReference type="EMBL" id="MFF5899538.1"/>
    </source>
</evidence>
<proteinExistence type="predicted"/>
<gene>
    <name evidence="1" type="ORF">ACFY8O_26935</name>
</gene>
<dbReference type="EMBL" id="JBIBEG010000008">
    <property type="protein sequence ID" value="MFF5899538.1"/>
    <property type="molecule type" value="Genomic_DNA"/>
</dbReference>
<name>A0ABW6XCR3_9ACTN</name>
<accession>A0ABW6XCR3</accession>